<dbReference type="EMBL" id="AC183411">
    <property type="protein sequence ID" value="ABB55341.1"/>
    <property type="molecule type" value="Genomic_DNA"/>
</dbReference>
<dbReference type="AlphaFoldDB" id="Q2XNT1"/>
<protein>
    <recommendedName>
        <fullName evidence="1">Transposase (putative) gypsy type domain-containing protein</fullName>
    </recommendedName>
</protein>
<evidence type="ECO:0000313" key="2">
    <source>
        <dbReference type="EMBL" id="ABB55302.1"/>
    </source>
</evidence>
<name>Q2XNT1_ASPOF</name>
<reference evidence="3" key="1">
    <citation type="submission" date="2006-04" db="EMBL/GenBank/DDBJ databases">
        <title>Comparative Sequence and Genetic Analyses of the Asparagus, Onion, and Rice Genomes Reveal Similar Structures, But No Microsynteny.</title>
        <authorList>
            <person name="Jernej J."/>
            <person name="Suzuki G."/>
            <person name="McCallum J."/>
            <person name="Cheung F."/>
            <person name="Arbogast T."/>
            <person name="Tallon L.J."/>
            <person name="Smith S."/>
            <person name="Utterback T."/>
            <person name="Havey M.J."/>
            <person name="Town C.D."/>
        </authorList>
    </citation>
    <scope>NUCLEOTIDE SEQUENCE</scope>
</reference>
<accession>Q2XNT1</accession>
<gene>
    <name evidence="2" type="ORF">12.t00003</name>
    <name evidence="3" type="ORF">9.t00002</name>
</gene>
<evidence type="ECO:0000259" key="1">
    <source>
        <dbReference type="Pfam" id="PF04195"/>
    </source>
</evidence>
<dbReference type="InterPro" id="IPR007321">
    <property type="entry name" value="Transposase_28"/>
</dbReference>
<feature type="domain" description="Transposase (putative) gypsy type" evidence="1">
    <location>
        <begin position="41"/>
        <end position="100"/>
    </location>
</feature>
<dbReference type="EMBL" id="AC183409">
    <property type="protein sequence ID" value="ABB55302.1"/>
    <property type="molecule type" value="Genomic_DNA"/>
</dbReference>
<dbReference type="Pfam" id="PF04195">
    <property type="entry name" value="Transposase_28"/>
    <property type="match status" value="1"/>
</dbReference>
<proteinExistence type="predicted"/>
<evidence type="ECO:0000313" key="3">
    <source>
        <dbReference type="EMBL" id="ABB55341.1"/>
    </source>
</evidence>
<organism evidence="3">
    <name type="scientific">Asparagus officinalis</name>
    <name type="common">Garden asparagus</name>
    <dbReference type="NCBI Taxonomy" id="4686"/>
    <lineage>
        <taxon>Eukaryota</taxon>
        <taxon>Viridiplantae</taxon>
        <taxon>Streptophyta</taxon>
        <taxon>Embryophyta</taxon>
        <taxon>Tracheophyta</taxon>
        <taxon>Spermatophyta</taxon>
        <taxon>Magnoliopsida</taxon>
        <taxon>Liliopsida</taxon>
        <taxon>Asparagales</taxon>
        <taxon>Asparagaceae</taxon>
        <taxon>Asparagoideae</taxon>
        <taxon>Asparagus</taxon>
    </lineage>
</organism>
<sequence length="237" mass="26824">MFGSSTESKFDASIRRRHSIATMKNPELNKGENSDQFSSFGSNLRPPLHPFLHQVWEALGVSTIQIMLNSIAMLVEFMVICYQVGINPSIRLLNHLVNVKTTKKEGHYYFQSLDSFKFVSSTPDSNKDWKDKFMWVFGVDPILSYPTWPEIKKNMLKSSLLLAKERQNINKIWAYAGSQEISNLFKLVVSQVVDISRLSQTEVYTTLAAILALPLKESEGANSALMNQSSTKRPQNG</sequence>